<dbReference type="EMBL" id="MT497278">
    <property type="protein sequence ID" value="QNO10177.1"/>
    <property type="molecule type" value="Genomic_DNA"/>
</dbReference>
<evidence type="ECO:0000313" key="2">
    <source>
        <dbReference type="EMBL" id="QNO10177.1"/>
    </source>
</evidence>
<evidence type="ECO:0000313" key="3">
    <source>
        <dbReference type="Proteomes" id="UP000516163"/>
    </source>
</evidence>
<keyword evidence="1" id="KW-0812">Transmembrane</keyword>
<gene>
    <name evidence="2" type="ORF">barba138A_phanotate66</name>
</gene>
<proteinExistence type="predicted"/>
<keyword evidence="1" id="KW-0472">Membrane</keyword>
<sequence length="31" mass="3391">MQHAMNGLFTIICVNGLLIIRVCSLIMLIGC</sequence>
<evidence type="ECO:0000256" key="1">
    <source>
        <dbReference type="SAM" id="Phobius"/>
    </source>
</evidence>
<dbReference type="Proteomes" id="UP000516163">
    <property type="component" value="Segment"/>
</dbReference>
<protein>
    <submittedName>
        <fullName evidence="2">Uncharacterized protein</fullName>
    </submittedName>
</protein>
<name>A0A7G9VV71_9CAUD</name>
<reference evidence="3" key="1">
    <citation type="submission" date="2020-05" db="EMBL/GenBank/DDBJ databases">
        <title>Genomics and ecology of novel Flavobacterium phages from the Baltic Sea.</title>
        <authorList>
            <person name="Hoetzinger M."/>
            <person name="Nilsson E."/>
            <person name="Holmfeldt K."/>
        </authorList>
    </citation>
    <scope>NUCLEOTIDE SEQUENCE [LARGE SCALE GENOMIC DNA]</scope>
</reference>
<feature type="transmembrane region" description="Helical" evidence="1">
    <location>
        <begin position="7"/>
        <end position="29"/>
    </location>
</feature>
<accession>A0A7G9VV71</accession>
<keyword evidence="1" id="KW-1133">Transmembrane helix</keyword>
<organism evidence="2 3">
    <name type="scientific">Rheinheimera phage vB_RspM_barba_13-8A</name>
    <dbReference type="NCBI Taxonomy" id="2743900"/>
    <lineage>
        <taxon>Viruses</taxon>
        <taxon>Duplodnaviria</taxon>
        <taxon>Heunggongvirae</taxon>
        <taxon>Uroviricota</taxon>
        <taxon>Caudoviricetes</taxon>
        <taxon>Barbavirus</taxon>
        <taxon>Barbavirus barba18A</taxon>
    </lineage>
</organism>